<feature type="domain" description="Type II methyltransferase M.Eco57I C-terminal" evidence="9">
    <location>
        <begin position="292"/>
        <end position="545"/>
    </location>
</feature>
<keyword evidence="4" id="KW-0808">Transferase</keyword>
<dbReference type="Pfam" id="PF02384">
    <property type="entry name" value="N6_Mtase"/>
    <property type="match status" value="1"/>
</dbReference>
<dbReference type="GO" id="GO:0003677">
    <property type="term" value="F:DNA binding"/>
    <property type="evidence" value="ECO:0007669"/>
    <property type="project" value="InterPro"/>
</dbReference>
<dbReference type="GO" id="GO:0008170">
    <property type="term" value="F:N-methyltransferase activity"/>
    <property type="evidence" value="ECO:0007669"/>
    <property type="project" value="InterPro"/>
</dbReference>
<dbReference type="PANTHER" id="PTHR33841">
    <property type="entry name" value="DNA METHYLTRANSFERASE YEEA-RELATED"/>
    <property type="match status" value="1"/>
</dbReference>
<name>A0AAU7SY38_9GAMM</name>
<dbReference type="InterPro" id="IPR002052">
    <property type="entry name" value="DNA_methylase_N6_adenine_CS"/>
</dbReference>
<keyword evidence="3 10" id="KW-0489">Methyltransferase</keyword>
<dbReference type="InterPro" id="IPR050953">
    <property type="entry name" value="N4_N6_ade-DNA_methylase"/>
</dbReference>
<accession>A0AAU7SY38</accession>
<feature type="domain" description="DNA methylase adenine-specific" evidence="8">
    <location>
        <begin position="25"/>
        <end position="277"/>
    </location>
</feature>
<evidence type="ECO:0000256" key="7">
    <source>
        <dbReference type="ARBA" id="ARBA00047942"/>
    </source>
</evidence>
<protein>
    <recommendedName>
        <fullName evidence="2">site-specific DNA-methyltransferase (adenine-specific)</fullName>
        <ecNumber evidence="2">2.1.1.72</ecNumber>
    </recommendedName>
</protein>
<evidence type="ECO:0000256" key="1">
    <source>
        <dbReference type="ARBA" id="ARBA00006594"/>
    </source>
</evidence>
<sequence length="578" mass="65884">MNTLNFELFPSNDVSENTVEFKGRFANIDADKLRGGYYTTPELASWLSSWAITRKDQLILEPSCGDGAFLEAAIDRLFELKADKKNIIQQLTGVEFNTTEALKSSNRVEKKLDTTDSSIVKNSDFFEWWKNNNDKDIDVVVGNPPFIRYQTFPEPHRSLAMEIMQSQGLAPNKLTNIWVPFVVAATALLKPGGRLALVLPAEILQVTYATQLRSFLTERFKEIEIIACNELFFENAEQEVILLLADGALPKNTKNDDCQVSLIDAHSVNEIISTKPDIFLKRREPKTVKHENEKWLKYFLSNKQISLMRNLRDAKICTHLGEHAQVNVGVVTGKNEFFVLSEEQVFELGISAYVTPLVSRSTQLKGSIVNIKDLEELASKGHRVFLLDINKERANVISEELLKYINFGEEKLHHKGYKCSIRTPWYQVPSIWIPDGFFFRQIYDFPRIVLNETQATATDTIHRFKSKGADPKLIIENTYSWLTAASAEIEGRSYGGGVLELEPKEAERILIPKNLAEALPIQEVDKLVRAGKLNTVLEENSRLILEKSLGLSKDDCNMLKEIWIRMRDRRNTRKRSKA</sequence>
<evidence type="ECO:0000256" key="3">
    <source>
        <dbReference type="ARBA" id="ARBA00022603"/>
    </source>
</evidence>
<dbReference type="GO" id="GO:0032259">
    <property type="term" value="P:methylation"/>
    <property type="evidence" value="ECO:0007669"/>
    <property type="project" value="UniProtKB-KW"/>
</dbReference>
<dbReference type="Gene3D" id="3.40.50.150">
    <property type="entry name" value="Vaccinia Virus protein VP39"/>
    <property type="match status" value="1"/>
</dbReference>
<dbReference type="REBASE" id="838598">
    <property type="entry name" value="M.AspA142ORF2480P"/>
</dbReference>
<evidence type="ECO:0000313" key="10">
    <source>
        <dbReference type="EMBL" id="XBU16082.1"/>
    </source>
</evidence>
<evidence type="ECO:0000256" key="2">
    <source>
        <dbReference type="ARBA" id="ARBA00011900"/>
    </source>
</evidence>
<dbReference type="EC" id="2.1.1.72" evidence="2"/>
<dbReference type="PRINTS" id="PR00507">
    <property type="entry name" value="N12N6MTFRASE"/>
</dbReference>
<evidence type="ECO:0000259" key="8">
    <source>
        <dbReference type="Pfam" id="PF02384"/>
    </source>
</evidence>
<dbReference type="InterPro" id="IPR029063">
    <property type="entry name" value="SAM-dependent_MTases_sf"/>
</dbReference>
<evidence type="ECO:0000259" key="9">
    <source>
        <dbReference type="Pfam" id="PF22837"/>
    </source>
</evidence>
<dbReference type="GO" id="GO:0009007">
    <property type="term" value="F:site-specific DNA-methyltransferase (adenine-specific) activity"/>
    <property type="evidence" value="ECO:0007669"/>
    <property type="project" value="UniProtKB-EC"/>
</dbReference>
<dbReference type="SUPFAM" id="SSF53335">
    <property type="entry name" value="S-adenosyl-L-methionine-dependent methyltransferases"/>
    <property type="match status" value="1"/>
</dbReference>
<dbReference type="PROSITE" id="PS00092">
    <property type="entry name" value="N6_MTASE"/>
    <property type="match status" value="1"/>
</dbReference>
<dbReference type="InterPro" id="IPR003356">
    <property type="entry name" value="DNA_methylase_A-5"/>
</dbReference>
<evidence type="ECO:0000256" key="4">
    <source>
        <dbReference type="ARBA" id="ARBA00022679"/>
    </source>
</evidence>
<reference evidence="10" key="1">
    <citation type="submission" date="2024-06" db="EMBL/GenBank/DDBJ databases">
        <authorList>
            <person name="Song Z."/>
        </authorList>
    </citation>
    <scope>NUCLEOTIDE SEQUENCE</scope>
    <source>
        <strain evidence="10">A1-4-2</strain>
    </source>
</reference>
<dbReference type="RefSeq" id="WP_349928692.1">
    <property type="nucleotide sequence ID" value="NZ_CP157981.1"/>
</dbReference>
<proteinExistence type="inferred from homology"/>
<dbReference type="GO" id="GO:0009307">
    <property type="term" value="P:DNA restriction-modification system"/>
    <property type="evidence" value="ECO:0007669"/>
    <property type="project" value="UniProtKB-KW"/>
</dbReference>
<dbReference type="InterPro" id="IPR054520">
    <property type="entry name" value="M_Eco57I_C"/>
</dbReference>
<dbReference type="Pfam" id="PF22837">
    <property type="entry name" value="M_Eco57I_C"/>
    <property type="match status" value="1"/>
</dbReference>
<comment type="similarity">
    <text evidence="1">Belongs to the N(4)/N(6)-methyltransferase family.</text>
</comment>
<dbReference type="AlphaFoldDB" id="A0AAU7SY38"/>
<evidence type="ECO:0000256" key="6">
    <source>
        <dbReference type="ARBA" id="ARBA00022747"/>
    </source>
</evidence>
<gene>
    <name evidence="10" type="ORF">ABJ384_02480</name>
</gene>
<dbReference type="EMBL" id="CP157981">
    <property type="protein sequence ID" value="XBU16082.1"/>
    <property type="molecule type" value="Genomic_DNA"/>
</dbReference>
<organism evidence="10">
    <name type="scientific">Acinetobacter sp. A1-4-2</name>
    <dbReference type="NCBI Taxonomy" id="3156489"/>
    <lineage>
        <taxon>Bacteria</taxon>
        <taxon>Pseudomonadati</taxon>
        <taxon>Pseudomonadota</taxon>
        <taxon>Gammaproteobacteria</taxon>
        <taxon>Moraxellales</taxon>
        <taxon>Moraxellaceae</taxon>
        <taxon>Acinetobacter</taxon>
    </lineage>
</organism>
<comment type="catalytic activity">
    <reaction evidence="7">
        <text>a 2'-deoxyadenosine in DNA + S-adenosyl-L-methionine = an N(6)-methyl-2'-deoxyadenosine in DNA + S-adenosyl-L-homocysteine + H(+)</text>
        <dbReference type="Rhea" id="RHEA:15197"/>
        <dbReference type="Rhea" id="RHEA-COMP:12418"/>
        <dbReference type="Rhea" id="RHEA-COMP:12419"/>
        <dbReference type="ChEBI" id="CHEBI:15378"/>
        <dbReference type="ChEBI" id="CHEBI:57856"/>
        <dbReference type="ChEBI" id="CHEBI:59789"/>
        <dbReference type="ChEBI" id="CHEBI:90615"/>
        <dbReference type="ChEBI" id="CHEBI:90616"/>
        <dbReference type="EC" id="2.1.1.72"/>
    </reaction>
</comment>
<evidence type="ECO:0000256" key="5">
    <source>
        <dbReference type="ARBA" id="ARBA00022691"/>
    </source>
</evidence>
<keyword evidence="6" id="KW-0680">Restriction system</keyword>
<dbReference type="PANTHER" id="PTHR33841:SF5">
    <property type="entry name" value="DNA METHYLASE (MODIFICATION METHYLASE) (METHYLTRANSFERASE)-RELATED"/>
    <property type="match status" value="1"/>
</dbReference>
<keyword evidence="5" id="KW-0949">S-adenosyl-L-methionine</keyword>